<proteinExistence type="predicted"/>
<comment type="caution">
    <text evidence="2">The sequence shown here is derived from an EMBL/GenBank/DDBJ whole genome shotgun (WGS) entry which is preliminary data.</text>
</comment>
<evidence type="ECO:0000313" key="2">
    <source>
        <dbReference type="EMBL" id="MEI4273918.1"/>
    </source>
</evidence>
<protein>
    <submittedName>
        <fullName evidence="2">Phage portal protein</fullName>
    </submittedName>
</protein>
<evidence type="ECO:0000256" key="1">
    <source>
        <dbReference type="SAM" id="MobiDB-lite"/>
    </source>
</evidence>
<keyword evidence="3" id="KW-1185">Reference proteome</keyword>
<dbReference type="EMBL" id="JBAPLU010000029">
    <property type="protein sequence ID" value="MEI4273918.1"/>
    <property type="molecule type" value="Genomic_DNA"/>
</dbReference>
<dbReference type="Proteomes" id="UP001361570">
    <property type="component" value="Unassembled WGS sequence"/>
</dbReference>
<dbReference type="Pfam" id="PF04860">
    <property type="entry name" value="Phage_portal"/>
    <property type="match status" value="1"/>
</dbReference>
<feature type="compositionally biased region" description="Acidic residues" evidence="1">
    <location>
        <begin position="461"/>
        <end position="478"/>
    </location>
</feature>
<sequence>MTWLSSLLGGAESRASVENPQVPLTSASLADLFVGPKGDAGVAVTPKTAFSMPAVYRAVALLAGTSASLPLYAYRDGANGVRERLGYRPGIIDRPHPDLTRFEWLELSFVHALAWGNTFYLKVRDGTGIVRELWPLVPNRVRAGRATDDGRKIYALDTRNWGGGQPGGTFPLDEATALTDYEILHVPGMGFDGVVGMSPIECAKQGIGMALAAEQFGAKLFSSGNLMSGILKSESKLTPAQADMVKAQWKAKHSGLNAAHDIAVMGSGVSFEQVSFPPADVQFIESRRFQIDEVARMYGIPPHMLFQTDRSTSWGSGIEQQTIGLVVFTLRPWLTRFEQRLSRLLPSPQYLSFVVEGLLRGDSAARAAFYKAMWELGVYSTNDIRRLEDQAPVDGGDIRYRPLNFGVLGESDNAIKGRVEAASALIRSGFAPAAVIEAVGLDPIEHLGLLPVTVQRPAEPDNPDDAVVDKLEEDNADA</sequence>
<evidence type="ECO:0000313" key="3">
    <source>
        <dbReference type="Proteomes" id="UP001361570"/>
    </source>
</evidence>
<reference evidence="2 3" key="1">
    <citation type="submission" date="2024-03" db="EMBL/GenBank/DDBJ databases">
        <title>Draft genome sequence of Klenkia sp. LSe6-5.</title>
        <authorList>
            <person name="Duangmal K."/>
            <person name="Chantavorakit T."/>
        </authorList>
    </citation>
    <scope>NUCLEOTIDE SEQUENCE [LARGE SCALE GENOMIC DNA]</scope>
    <source>
        <strain evidence="2 3">LSe6-5</strain>
    </source>
</reference>
<accession>A0ABU8E1G1</accession>
<name>A0ABU8E1G1_9ACTN</name>
<dbReference type="InterPro" id="IPR006427">
    <property type="entry name" value="Portal_HK97"/>
</dbReference>
<gene>
    <name evidence="2" type="ORF">TEK04_19530</name>
</gene>
<dbReference type="NCBIfam" id="TIGR01537">
    <property type="entry name" value="portal_HK97"/>
    <property type="match status" value="1"/>
</dbReference>
<organism evidence="2 3">
    <name type="scientific">Klenkia sesuvii</name>
    <dbReference type="NCBI Taxonomy" id="3103137"/>
    <lineage>
        <taxon>Bacteria</taxon>
        <taxon>Bacillati</taxon>
        <taxon>Actinomycetota</taxon>
        <taxon>Actinomycetes</taxon>
        <taxon>Geodermatophilales</taxon>
        <taxon>Geodermatophilaceae</taxon>
        <taxon>Klenkia</taxon>
    </lineage>
</organism>
<dbReference type="InterPro" id="IPR006944">
    <property type="entry name" value="Phage/GTA_portal"/>
</dbReference>
<dbReference type="RefSeq" id="WP_336406034.1">
    <property type="nucleotide sequence ID" value="NZ_JBAPLU010000029.1"/>
</dbReference>
<feature type="region of interest" description="Disordered" evidence="1">
    <location>
        <begin position="455"/>
        <end position="478"/>
    </location>
</feature>